<keyword evidence="5" id="KW-0408">Iron</keyword>
<dbReference type="GO" id="GO:0016705">
    <property type="term" value="F:oxidoreductase activity, acting on paired donors, with incorporation or reduction of molecular oxygen"/>
    <property type="evidence" value="ECO:0007669"/>
    <property type="project" value="InterPro"/>
</dbReference>
<proteinExistence type="inferred from homology"/>
<sequence length="125" mass="13368">MRRLATTAFAPEHHAAHKRVVGDAAKRLIADLPASGELDLTSGLCEPLPPRVIGTLLGLPQEELDRFQTAVRPMFAIDTSEEGYAIQGALGAMLMLVAGAINDKRKHPGDDMLWDGSLPGTVRTA</sequence>
<dbReference type="Proteomes" id="UP000019491">
    <property type="component" value="Unassembled WGS sequence"/>
</dbReference>
<dbReference type="Gene3D" id="1.10.630.10">
    <property type="entry name" value="Cytochrome P450"/>
    <property type="match status" value="1"/>
</dbReference>
<dbReference type="AlphaFoldDB" id="X0PZ53"/>
<dbReference type="InterPro" id="IPR036396">
    <property type="entry name" value="Cyt_P450_sf"/>
</dbReference>
<evidence type="ECO:0000256" key="4">
    <source>
        <dbReference type="ARBA" id="ARBA00023002"/>
    </source>
</evidence>
<evidence type="ECO:0000313" key="8">
    <source>
        <dbReference type="Proteomes" id="UP000019491"/>
    </source>
</evidence>
<accession>X0PZ53</accession>
<keyword evidence="2" id="KW-0349">Heme</keyword>
<evidence type="ECO:0000256" key="6">
    <source>
        <dbReference type="ARBA" id="ARBA00023033"/>
    </source>
</evidence>
<organism evidence="7 8">
    <name type="scientific">Rhodococcus wratislaviensis NBRC 100605</name>
    <dbReference type="NCBI Taxonomy" id="1219028"/>
    <lineage>
        <taxon>Bacteria</taxon>
        <taxon>Bacillati</taxon>
        <taxon>Actinomycetota</taxon>
        <taxon>Actinomycetes</taxon>
        <taxon>Mycobacteriales</taxon>
        <taxon>Nocardiaceae</taxon>
        <taxon>Rhodococcus</taxon>
    </lineage>
</organism>
<comment type="caution">
    <text evidence="7">The sequence shown here is derived from an EMBL/GenBank/DDBJ whole genome shotgun (WGS) entry which is preliminary data.</text>
</comment>
<dbReference type="InterPro" id="IPR002397">
    <property type="entry name" value="Cyt_P450_B"/>
</dbReference>
<reference evidence="7 8" key="1">
    <citation type="submission" date="2014-02" db="EMBL/GenBank/DDBJ databases">
        <title>Whole genome shotgun sequence of Rhodococcus wratislaviensis NBRC 100605.</title>
        <authorList>
            <person name="Hosoyama A."/>
            <person name="Tsuchikane K."/>
            <person name="Yoshida I."/>
            <person name="Ohji S."/>
            <person name="Ichikawa N."/>
            <person name="Yamazoe A."/>
            <person name="Fujita N."/>
        </authorList>
    </citation>
    <scope>NUCLEOTIDE SEQUENCE [LARGE SCALE GENOMIC DNA]</scope>
    <source>
        <strain evidence="7 8">NBRC 100605</strain>
    </source>
</reference>
<evidence type="ECO:0000256" key="2">
    <source>
        <dbReference type="ARBA" id="ARBA00022617"/>
    </source>
</evidence>
<evidence type="ECO:0000313" key="7">
    <source>
        <dbReference type="EMBL" id="GAF43752.1"/>
    </source>
</evidence>
<evidence type="ECO:0000256" key="3">
    <source>
        <dbReference type="ARBA" id="ARBA00022723"/>
    </source>
</evidence>
<evidence type="ECO:0000256" key="5">
    <source>
        <dbReference type="ARBA" id="ARBA00023004"/>
    </source>
</evidence>
<dbReference type="GO" id="GO:0020037">
    <property type="term" value="F:heme binding"/>
    <property type="evidence" value="ECO:0007669"/>
    <property type="project" value="InterPro"/>
</dbReference>
<keyword evidence="8" id="KW-1185">Reference proteome</keyword>
<dbReference type="PANTHER" id="PTHR46696:SF1">
    <property type="entry name" value="CYTOCHROME P450 YJIB-RELATED"/>
    <property type="match status" value="1"/>
</dbReference>
<comment type="similarity">
    <text evidence="1">Belongs to the cytochrome P450 family.</text>
</comment>
<protein>
    <submittedName>
        <fullName evidence="7">Uncharacterized protein</fullName>
    </submittedName>
</protein>
<evidence type="ECO:0000256" key="1">
    <source>
        <dbReference type="ARBA" id="ARBA00010617"/>
    </source>
</evidence>
<keyword evidence="6" id="KW-0503">Monooxygenase</keyword>
<dbReference type="SUPFAM" id="SSF48264">
    <property type="entry name" value="Cytochrome P450"/>
    <property type="match status" value="1"/>
</dbReference>
<dbReference type="GO" id="GO:0004497">
    <property type="term" value="F:monooxygenase activity"/>
    <property type="evidence" value="ECO:0007669"/>
    <property type="project" value="UniProtKB-KW"/>
</dbReference>
<dbReference type="GO" id="GO:0005506">
    <property type="term" value="F:iron ion binding"/>
    <property type="evidence" value="ECO:0007669"/>
    <property type="project" value="InterPro"/>
</dbReference>
<dbReference type="EMBL" id="BAWF01000009">
    <property type="protein sequence ID" value="GAF43752.1"/>
    <property type="molecule type" value="Genomic_DNA"/>
</dbReference>
<name>X0PZ53_RHOWR</name>
<keyword evidence="4" id="KW-0560">Oxidoreductase</keyword>
<keyword evidence="3" id="KW-0479">Metal-binding</keyword>
<gene>
    <name evidence="7" type="ORF">RW1_009_01770</name>
</gene>
<dbReference type="PANTHER" id="PTHR46696">
    <property type="entry name" value="P450, PUTATIVE (EUROFUNG)-RELATED"/>
    <property type="match status" value="1"/>
</dbReference>
<dbReference type="PRINTS" id="PR00359">
    <property type="entry name" value="BP450"/>
</dbReference>